<dbReference type="InterPro" id="IPR036869">
    <property type="entry name" value="J_dom_sf"/>
</dbReference>
<dbReference type="eggNOG" id="KOG0714">
    <property type="taxonomic scope" value="Eukaryota"/>
</dbReference>
<dbReference type="SUPFAM" id="SSF46565">
    <property type="entry name" value="Chaperone J-domain"/>
    <property type="match status" value="1"/>
</dbReference>
<evidence type="ECO:0000256" key="1">
    <source>
        <dbReference type="SAM" id="MobiDB-lite"/>
    </source>
</evidence>
<dbReference type="InterPro" id="IPR051100">
    <property type="entry name" value="DnaJ_subfamily_B/C"/>
</dbReference>
<evidence type="ECO:0000259" key="3">
    <source>
        <dbReference type="PROSITE" id="PS50076"/>
    </source>
</evidence>
<dbReference type="PANTHER" id="PTHR43908">
    <property type="entry name" value="AT29763P-RELATED"/>
    <property type="match status" value="1"/>
</dbReference>
<dbReference type="Pfam" id="PF00226">
    <property type="entry name" value="DnaJ"/>
    <property type="match status" value="1"/>
</dbReference>
<dbReference type="GO" id="GO:0071218">
    <property type="term" value="P:cellular response to misfolded protein"/>
    <property type="evidence" value="ECO:0007669"/>
    <property type="project" value="TreeGrafter"/>
</dbReference>
<reference evidence="4 5" key="1">
    <citation type="journal article" date="2007" name="Nature">
        <title>Evolution of genes and genomes on the Drosophila phylogeny.</title>
        <authorList>
            <consortium name="Drosophila 12 Genomes Consortium"/>
            <person name="Clark A.G."/>
            <person name="Eisen M.B."/>
            <person name="Smith D.R."/>
            <person name="Bergman C.M."/>
            <person name="Oliver B."/>
            <person name="Markow T.A."/>
            <person name="Kaufman T.C."/>
            <person name="Kellis M."/>
            <person name="Gelbart W."/>
            <person name="Iyer V.N."/>
            <person name="Pollard D.A."/>
            <person name="Sackton T.B."/>
            <person name="Larracuente A.M."/>
            <person name="Singh N.D."/>
            <person name="Abad J.P."/>
            <person name="Abt D.N."/>
            <person name="Adryan B."/>
            <person name="Aguade M."/>
            <person name="Akashi H."/>
            <person name="Anderson W.W."/>
            <person name="Aquadro C.F."/>
            <person name="Ardell D.H."/>
            <person name="Arguello R."/>
            <person name="Artieri C.G."/>
            <person name="Barbash D.A."/>
            <person name="Barker D."/>
            <person name="Barsanti P."/>
            <person name="Batterham P."/>
            <person name="Batzoglou S."/>
            <person name="Begun D."/>
            <person name="Bhutkar A."/>
            <person name="Blanco E."/>
            <person name="Bosak S.A."/>
            <person name="Bradley R.K."/>
            <person name="Brand A.D."/>
            <person name="Brent M.R."/>
            <person name="Brooks A.N."/>
            <person name="Brown R.H."/>
            <person name="Butlin R.K."/>
            <person name="Caggese C."/>
            <person name="Calvi B.R."/>
            <person name="Bernardo de Carvalho A."/>
            <person name="Caspi A."/>
            <person name="Castrezana S."/>
            <person name="Celniker S.E."/>
            <person name="Chang J.L."/>
            <person name="Chapple C."/>
            <person name="Chatterji S."/>
            <person name="Chinwalla A."/>
            <person name="Civetta A."/>
            <person name="Clifton S.W."/>
            <person name="Comeron J.M."/>
            <person name="Costello J.C."/>
            <person name="Coyne J.A."/>
            <person name="Daub J."/>
            <person name="David R.G."/>
            <person name="Delcher A.L."/>
            <person name="Delehaunty K."/>
            <person name="Do C.B."/>
            <person name="Ebling H."/>
            <person name="Edwards K."/>
            <person name="Eickbush T."/>
            <person name="Evans J.D."/>
            <person name="Filipski A."/>
            <person name="Findeiss S."/>
            <person name="Freyhult E."/>
            <person name="Fulton L."/>
            <person name="Fulton R."/>
            <person name="Garcia A.C."/>
            <person name="Gardiner A."/>
            <person name="Garfield D.A."/>
            <person name="Garvin B.E."/>
            <person name="Gibson G."/>
            <person name="Gilbert D."/>
            <person name="Gnerre S."/>
            <person name="Godfrey J."/>
            <person name="Good R."/>
            <person name="Gotea V."/>
            <person name="Gravely B."/>
            <person name="Greenberg A.J."/>
            <person name="Griffiths-Jones S."/>
            <person name="Gross S."/>
            <person name="Guigo R."/>
            <person name="Gustafson E.A."/>
            <person name="Haerty W."/>
            <person name="Hahn M.W."/>
            <person name="Halligan D.L."/>
            <person name="Halpern A.L."/>
            <person name="Halter G.M."/>
            <person name="Han M.V."/>
            <person name="Heger A."/>
            <person name="Hillier L."/>
            <person name="Hinrichs A.S."/>
            <person name="Holmes I."/>
            <person name="Hoskins R.A."/>
            <person name="Hubisz M.J."/>
            <person name="Hultmark D."/>
            <person name="Huntley M.A."/>
            <person name="Jaffe D.B."/>
            <person name="Jagadeeshan S."/>
            <person name="Jeck W.R."/>
            <person name="Johnson J."/>
            <person name="Jones C.D."/>
            <person name="Jordan W.C."/>
            <person name="Karpen G.H."/>
            <person name="Kataoka E."/>
            <person name="Keightley P.D."/>
            <person name="Kheradpour P."/>
            <person name="Kirkness E.F."/>
            <person name="Koerich L.B."/>
            <person name="Kristiansen K."/>
            <person name="Kudrna D."/>
            <person name="Kulathinal R.J."/>
            <person name="Kumar S."/>
            <person name="Kwok R."/>
            <person name="Lander E."/>
            <person name="Langley C.H."/>
            <person name="Lapoint R."/>
            <person name="Lazzaro B.P."/>
            <person name="Lee S.J."/>
            <person name="Levesque L."/>
            <person name="Li R."/>
            <person name="Lin C.F."/>
            <person name="Lin M.F."/>
            <person name="Lindblad-Toh K."/>
            <person name="Llopart A."/>
            <person name="Long M."/>
            <person name="Low L."/>
            <person name="Lozovsky E."/>
            <person name="Lu J."/>
            <person name="Luo M."/>
            <person name="Machado C.A."/>
            <person name="Makalowski W."/>
            <person name="Marzo M."/>
            <person name="Matsuda M."/>
            <person name="Matzkin L."/>
            <person name="McAllister B."/>
            <person name="McBride C.S."/>
            <person name="McKernan B."/>
            <person name="McKernan K."/>
            <person name="Mendez-Lago M."/>
            <person name="Minx P."/>
            <person name="Mollenhauer M.U."/>
            <person name="Montooth K."/>
            <person name="Mount S.M."/>
            <person name="Mu X."/>
            <person name="Myers E."/>
            <person name="Negre B."/>
            <person name="Newfeld S."/>
            <person name="Nielsen R."/>
            <person name="Noor M.A."/>
            <person name="O'Grady P."/>
            <person name="Pachter L."/>
            <person name="Papaceit M."/>
            <person name="Parisi M.J."/>
            <person name="Parisi M."/>
            <person name="Parts L."/>
            <person name="Pedersen J.S."/>
            <person name="Pesole G."/>
            <person name="Phillippy A.M."/>
            <person name="Ponting C.P."/>
            <person name="Pop M."/>
            <person name="Porcelli D."/>
            <person name="Powell J.R."/>
            <person name="Prohaska S."/>
            <person name="Pruitt K."/>
            <person name="Puig M."/>
            <person name="Quesneville H."/>
            <person name="Ram K.R."/>
            <person name="Rand D."/>
            <person name="Rasmussen M.D."/>
            <person name="Reed L.K."/>
            <person name="Reenan R."/>
            <person name="Reily A."/>
            <person name="Remington K.A."/>
            <person name="Rieger T.T."/>
            <person name="Ritchie M.G."/>
            <person name="Robin C."/>
            <person name="Rogers Y.H."/>
            <person name="Rohde C."/>
            <person name="Rozas J."/>
            <person name="Rubenfield M.J."/>
            <person name="Ruiz A."/>
            <person name="Russo S."/>
            <person name="Salzberg S.L."/>
            <person name="Sanchez-Gracia A."/>
            <person name="Saranga D.J."/>
            <person name="Sato H."/>
            <person name="Schaeffer S.W."/>
            <person name="Schatz M.C."/>
            <person name="Schlenke T."/>
            <person name="Schwartz R."/>
            <person name="Segarra C."/>
            <person name="Singh R.S."/>
            <person name="Sirot L."/>
            <person name="Sirota M."/>
            <person name="Sisneros N.B."/>
            <person name="Smith C.D."/>
            <person name="Smith T.F."/>
            <person name="Spieth J."/>
            <person name="Stage D.E."/>
            <person name="Stark A."/>
            <person name="Stephan W."/>
            <person name="Strausberg R.L."/>
            <person name="Strempel S."/>
            <person name="Sturgill D."/>
            <person name="Sutton G."/>
            <person name="Sutton G.G."/>
            <person name="Tao W."/>
            <person name="Teichmann S."/>
            <person name="Tobari Y.N."/>
            <person name="Tomimura Y."/>
            <person name="Tsolas J.M."/>
            <person name="Valente V.L."/>
            <person name="Venter E."/>
            <person name="Venter J.C."/>
            <person name="Vicario S."/>
            <person name="Vieira F.G."/>
            <person name="Vilella A.J."/>
            <person name="Villasante A."/>
            <person name="Walenz B."/>
            <person name="Wang J."/>
            <person name="Wasserman M."/>
            <person name="Watts T."/>
            <person name="Wilson D."/>
            <person name="Wilson R.K."/>
            <person name="Wing R.A."/>
            <person name="Wolfner M.F."/>
            <person name="Wong A."/>
            <person name="Wong G.K."/>
            <person name="Wu C.I."/>
            <person name="Wu G."/>
            <person name="Yamamoto D."/>
            <person name="Yang H.P."/>
            <person name="Yang S.P."/>
            <person name="Yorke J.A."/>
            <person name="Yoshida K."/>
            <person name="Zdobnov E."/>
            <person name="Zhang P."/>
            <person name="Zhang Y."/>
            <person name="Zimin A.V."/>
            <person name="Baldwin J."/>
            <person name="Abdouelleil A."/>
            <person name="Abdulkadir J."/>
            <person name="Abebe A."/>
            <person name="Abera B."/>
            <person name="Abreu J."/>
            <person name="Acer S.C."/>
            <person name="Aftuck L."/>
            <person name="Alexander A."/>
            <person name="An P."/>
            <person name="Anderson E."/>
            <person name="Anderson S."/>
            <person name="Arachi H."/>
            <person name="Azer M."/>
            <person name="Bachantsang P."/>
            <person name="Barry A."/>
            <person name="Bayul T."/>
            <person name="Berlin A."/>
            <person name="Bessette D."/>
            <person name="Bloom T."/>
            <person name="Blye J."/>
            <person name="Boguslavskiy L."/>
            <person name="Bonnet C."/>
            <person name="Boukhgalter B."/>
            <person name="Bourzgui I."/>
            <person name="Brown A."/>
            <person name="Cahill P."/>
            <person name="Channer S."/>
            <person name="Cheshatsang Y."/>
            <person name="Chuda L."/>
            <person name="Citroen M."/>
            <person name="Collymore A."/>
            <person name="Cooke P."/>
            <person name="Costello M."/>
            <person name="D'Aco K."/>
            <person name="Daza R."/>
            <person name="De Haan G."/>
            <person name="DeGray S."/>
            <person name="DeMaso C."/>
            <person name="Dhargay N."/>
            <person name="Dooley K."/>
            <person name="Dooley E."/>
            <person name="Doricent M."/>
            <person name="Dorje P."/>
            <person name="Dorjee K."/>
            <person name="Dupes A."/>
            <person name="Elong R."/>
            <person name="Falk J."/>
            <person name="Farina A."/>
            <person name="Faro S."/>
            <person name="Ferguson D."/>
            <person name="Fisher S."/>
            <person name="Foley C.D."/>
            <person name="Franke A."/>
            <person name="Friedrich D."/>
            <person name="Gadbois L."/>
            <person name="Gearin G."/>
            <person name="Gearin C.R."/>
            <person name="Giannoukos G."/>
            <person name="Goode T."/>
            <person name="Graham J."/>
            <person name="Grandbois E."/>
            <person name="Grewal S."/>
            <person name="Gyaltsen K."/>
            <person name="Hafez N."/>
            <person name="Hagos B."/>
            <person name="Hall J."/>
            <person name="Henson C."/>
            <person name="Hollinger A."/>
            <person name="Honan T."/>
            <person name="Huard M.D."/>
            <person name="Hughes L."/>
            <person name="Hurhula B."/>
            <person name="Husby M.E."/>
            <person name="Kamat A."/>
            <person name="Kanga B."/>
            <person name="Kashin S."/>
            <person name="Khazanovich D."/>
            <person name="Kisner P."/>
            <person name="Lance K."/>
            <person name="Lara M."/>
            <person name="Lee W."/>
            <person name="Lennon N."/>
            <person name="Letendre F."/>
            <person name="LeVine R."/>
            <person name="Lipovsky A."/>
            <person name="Liu X."/>
            <person name="Liu J."/>
            <person name="Liu S."/>
            <person name="Lokyitsang T."/>
            <person name="Lokyitsang Y."/>
            <person name="Lubonja R."/>
            <person name="Lui A."/>
            <person name="MacDonald P."/>
            <person name="Magnisalis V."/>
            <person name="Maru K."/>
            <person name="Matthews C."/>
            <person name="McCusker W."/>
            <person name="McDonough S."/>
            <person name="Mehta T."/>
            <person name="Meldrim J."/>
            <person name="Meneus L."/>
            <person name="Mihai O."/>
            <person name="Mihalev A."/>
            <person name="Mihova T."/>
            <person name="Mittelman R."/>
            <person name="Mlenga V."/>
            <person name="Montmayeur A."/>
            <person name="Mulrain L."/>
            <person name="Navidi A."/>
            <person name="Naylor J."/>
            <person name="Negash T."/>
            <person name="Nguyen T."/>
            <person name="Nguyen N."/>
            <person name="Nicol R."/>
            <person name="Norbu C."/>
            <person name="Norbu N."/>
            <person name="Novod N."/>
            <person name="O'Neill B."/>
            <person name="Osman S."/>
            <person name="Markiewicz E."/>
            <person name="Oyono O.L."/>
            <person name="Patti C."/>
            <person name="Phunkhang P."/>
            <person name="Pierre F."/>
            <person name="Priest M."/>
            <person name="Raghuraman S."/>
            <person name="Rege F."/>
            <person name="Reyes R."/>
            <person name="Rise C."/>
            <person name="Rogov P."/>
            <person name="Ross K."/>
            <person name="Ryan E."/>
            <person name="Settipalli S."/>
            <person name="Shea T."/>
            <person name="Sherpa N."/>
            <person name="Shi L."/>
            <person name="Shih D."/>
            <person name="Sparrow T."/>
            <person name="Spaulding J."/>
            <person name="Stalker J."/>
            <person name="Stange-Thomann N."/>
            <person name="Stavropoulos S."/>
            <person name="Stone C."/>
            <person name="Strader C."/>
            <person name="Tesfaye S."/>
            <person name="Thomson T."/>
            <person name="Thoulutsang Y."/>
            <person name="Thoulutsang D."/>
            <person name="Topham K."/>
            <person name="Topping I."/>
            <person name="Tsamla T."/>
            <person name="Vassiliev H."/>
            <person name="Vo A."/>
            <person name="Wangchuk T."/>
            <person name="Wangdi T."/>
            <person name="Weiand M."/>
            <person name="Wilkinson J."/>
            <person name="Wilson A."/>
            <person name="Yadav S."/>
            <person name="Young G."/>
            <person name="Yu Q."/>
            <person name="Zembek L."/>
            <person name="Zhong D."/>
            <person name="Zimmer A."/>
            <person name="Zwirko Z."/>
            <person name="Jaffe D.B."/>
            <person name="Alvarez P."/>
            <person name="Brockman W."/>
            <person name="Butler J."/>
            <person name="Chin C."/>
            <person name="Gnerre S."/>
            <person name="Grabherr M."/>
            <person name="Kleber M."/>
            <person name="Mauceli E."/>
            <person name="MacCallum I."/>
        </authorList>
    </citation>
    <scope>NUCLEOTIDE SEQUENCE [LARGE SCALE GENOMIC DNA]</scope>
    <source>
        <strain evidence="4 5">TSC#14021-0224.01</strain>
    </source>
</reference>
<keyword evidence="2" id="KW-1133">Transmembrane helix</keyword>
<dbReference type="PROSITE" id="PS50076">
    <property type="entry name" value="DNAJ_2"/>
    <property type="match status" value="1"/>
</dbReference>
<evidence type="ECO:0000256" key="2">
    <source>
        <dbReference type="SAM" id="Phobius"/>
    </source>
</evidence>
<name>B3NWR5_DROER</name>
<dbReference type="GO" id="GO:0005789">
    <property type="term" value="C:endoplasmic reticulum membrane"/>
    <property type="evidence" value="ECO:0007669"/>
    <property type="project" value="TreeGrafter"/>
</dbReference>
<protein>
    <recommendedName>
        <fullName evidence="3">J domain-containing protein</fullName>
    </recommendedName>
</protein>
<dbReference type="KEGG" id="der:6551056"/>
<organism evidence="4 5">
    <name type="scientific">Drosophila erecta</name>
    <name type="common">Fruit fly</name>
    <dbReference type="NCBI Taxonomy" id="7220"/>
    <lineage>
        <taxon>Eukaryota</taxon>
        <taxon>Metazoa</taxon>
        <taxon>Ecdysozoa</taxon>
        <taxon>Arthropoda</taxon>
        <taxon>Hexapoda</taxon>
        <taxon>Insecta</taxon>
        <taxon>Pterygota</taxon>
        <taxon>Neoptera</taxon>
        <taxon>Endopterygota</taxon>
        <taxon>Diptera</taxon>
        <taxon>Brachycera</taxon>
        <taxon>Muscomorpha</taxon>
        <taxon>Ephydroidea</taxon>
        <taxon>Drosophilidae</taxon>
        <taxon>Drosophila</taxon>
        <taxon>Sophophora</taxon>
    </lineage>
</organism>
<keyword evidence="5" id="KW-1185">Reference proteome</keyword>
<proteinExistence type="predicted"/>
<feature type="region of interest" description="Disordered" evidence="1">
    <location>
        <begin position="56"/>
        <end position="99"/>
    </location>
</feature>
<evidence type="ECO:0000313" key="5">
    <source>
        <dbReference type="Proteomes" id="UP000008711"/>
    </source>
</evidence>
<dbReference type="CDD" id="cd06257">
    <property type="entry name" value="DnaJ"/>
    <property type="match status" value="1"/>
</dbReference>
<dbReference type="SMART" id="SM00271">
    <property type="entry name" value="DnaJ"/>
    <property type="match status" value="1"/>
</dbReference>
<dbReference type="GO" id="GO:0030544">
    <property type="term" value="F:Hsp70 protein binding"/>
    <property type="evidence" value="ECO:0007669"/>
    <property type="project" value="TreeGrafter"/>
</dbReference>
<dbReference type="Proteomes" id="UP000008711">
    <property type="component" value="Unassembled WGS sequence"/>
</dbReference>
<dbReference type="PRINTS" id="PR00625">
    <property type="entry name" value="JDOMAIN"/>
</dbReference>
<dbReference type="OMA" id="ERRRFDY"/>
<sequence length="131" mass="14836">MEEDYYMILGVDPTATEQEIKDAYRRMALIYHPDKNKHPRTTAHFQKINRAFQVLSNAMSRREHDRSFQSRRSEARRPEDRRPEGPPDPQPGGQGESLDTLNTVIAVGVALVAVFAGFGVYHAIRGGNNNK</sequence>
<dbReference type="Gene3D" id="1.10.287.110">
    <property type="entry name" value="DnaJ domain"/>
    <property type="match status" value="1"/>
</dbReference>
<dbReference type="PhylomeDB" id="B3NWR5"/>
<dbReference type="PANTHER" id="PTHR43908:SF3">
    <property type="entry name" value="AT29763P-RELATED"/>
    <property type="match status" value="1"/>
</dbReference>
<keyword evidence="2" id="KW-0472">Membrane</keyword>
<dbReference type="EMBL" id="CH954180">
    <property type="protein sequence ID" value="EDV47227.1"/>
    <property type="molecule type" value="Genomic_DNA"/>
</dbReference>
<dbReference type="AlphaFoldDB" id="B3NWR5"/>
<reference evidence="4 5" key="2">
    <citation type="journal article" date="2008" name="Bioinformatics">
        <title>Assembly reconciliation.</title>
        <authorList>
            <person name="Zimin A.V."/>
            <person name="Smith D.R."/>
            <person name="Sutton G."/>
            <person name="Yorke J.A."/>
        </authorList>
    </citation>
    <scope>NUCLEOTIDE SEQUENCE [LARGE SCALE GENOMIC DNA]</scope>
    <source>
        <strain evidence="4 5">TSC#14021-0224.01</strain>
    </source>
</reference>
<dbReference type="OrthoDB" id="552049at2759"/>
<accession>B3NWR5</accession>
<evidence type="ECO:0000313" key="4">
    <source>
        <dbReference type="EMBL" id="EDV47227.1"/>
    </source>
</evidence>
<feature type="transmembrane region" description="Helical" evidence="2">
    <location>
        <begin position="104"/>
        <end position="124"/>
    </location>
</feature>
<dbReference type="InterPro" id="IPR001623">
    <property type="entry name" value="DnaJ_domain"/>
</dbReference>
<dbReference type="HOGENOM" id="CLU_017633_12_6_1"/>
<keyword evidence="2" id="KW-0812">Transmembrane</keyword>
<gene>
    <name evidence="4" type="primary">Dere\GG17762</name>
    <name evidence="4" type="synonym">dere_GLEANR_2662</name>
    <name evidence="4" type="synonym">GG17762</name>
    <name evidence="4" type="ORF">Dere_GG17762</name>
</gene>
<feature type="domain" description="J" evidence="3">
    <location>
        <begin position="4"/>
        <end position="68"/>
    </location>
</feature>
<feature type="compositionally biased region" description="Basic and acidic residues" evidence="1">
    <location>
        <begin position="60"/>
        <end position="85"/>
    </location>
</feature>